<reference evidence="12" key="2">
    <citation type="submission" date="2020-09" db="EMBL/GenBank/DDBJ databases">
        <authorList>
            <person name="Kikuchi T."/>
        </authorList>
    </citation>
    <scope>NUCLEOTIDE SEQUENCE</scope>
    <source>
        <strain evidence="12">Ka4C1</strain>
    </source>
</reference>
<dbReference type="InterPro" id="IPR040468">
    <property type="entry name" value="TRAF3IP1_N"/>
</dbReference>
<evidence type="ECO:0000256" key="3">
    <source>
        <dbReference type="ARBA" id="ARBA00022490"/>
    </source>
</evidence>
<evidence type="ECO:0000259" key="11">
    <source>
        <dbReference type="Pfam" id="PF17749"/>
    </source>
</evidence>
<comment type="similarity">
    <text evidence="8">Belongs to the TRAF3IP1 family.</text>
</comment>
<protein>
    <submittedName>
        <fullName evidence="12">(pine wood nematode) hypothetical protein</fullName>
    </submittedName>
</protein>
<evidence type="ECO:0000256" key="4">
    <source>
        <dbReference type="ARBA" id="ARBA00022794"/>
    </source>
</evidence>
<keyword evidence="6" id="KW-0206">Cytoskeleton</keyword>
<keyword evidence="3" id="KW-0963">Cytoplasm</keyword>
<keyword evidence="4" id="KW-0970">Cilium biogenesis/degradation</keyword>
<feature type="compositionally biased region" description="Basic and acidic residues" evidence="9">
    <location>
        <begin position="196"/>
        <end position="207"/>
    </location>
</feature>
<dbReference type="SMR" id="A0A1I7S349"/>
<dbReference type="Proteomes" id="UP000582659">
    <property type="component" value="Unassembled WGS sequence"/>
</dbReference>
<keyword evidence="7" id="KW-0966">Cell projection</keyword>
<dbReference type="GO" id="GO:0070507">
    <property type="term" value="P:regulation of microtubule cytoskeleton organization"/>
    <property type="evidence" value="ECO:0007669"/>
    <property type="project" value="TreeGrafter"/>
</dbReference>
<feature type="domain" description="TRAF3-interacting protein 1 N-terminal" evidence="10">
    <location>
        <begin position="1"/>
        <end position="95"/>
    </location>
</feature>
<dbReference type="WBParaSite" id="BXY_0742900.1">
    <property type="protein sequence ID" value="BXY_0742900.1"/>
    <property type="gene ID" value="BXY_0742900"/>
</dbReference>
<dbReference type="eggNOG" id="KOG3809">
    <property type="taxonomic scope" value="Eukaryota"/>
</dbReference>
<dbReference type="GO" id="GO:0036064">
    <property type="term" value="C:ciliary basal body"/>
    <property type="evidence" value="ECO:0007669"/>
    <property type="project" value="TreeGrafter"/>
</dbReference>
<dbReference type="InterPro" id="IPR042576">
    <property type="entry name" value="TRAF3IP1_N_sf"/>
</dbReference>
<gene>
    <name evidence="12" type="ORF">BXYJ_LOCUS9239</name>
</gene>
<dbReference type="GO" id="GO:0005930">
    <property type="term" value="C:axoneme"/>
    <property type="evidence" value="ECO:0007669"/>
    <property type="project" value="UniProtKB-SubCell"/>
</dbReference>
<dbReference type="PANTHER" id="PTHR31363:SF0">
    <property type="entry name" value="TRAF3-INTERACTING PROTEIN 1"/>
    <property type="match status" value="1"/>
</dbReference>
<dbReference type="Gene3D" id="1.10.418.50">
    <property type="entry name" value="Microtubule-binding protein MIP-T3"/>
    <property type="match status" value="1"/>
</dbReference>
<dbReference type="EMBL" id="CAJFDI010000004">
    <property type="protein sequence ID" value="CAD5226694.1"/>
    <property type="molecule type" value="Genomic_DNA"/>
</dbReference>
<dbReference type="GO" id="GO:0030992">
    <property type="term" value="C:intraciliary transport particle B"/>
    <property type="evidence" value="ECO:0007669"/>
    <property type="project" value="TreeGrafter"/>
</dbReference>
<sequence>MKDSLLVRPPFKFIHDIVREIVKSTGYLGNVFSADELDYAKASTSKDSKASFLKKLKSNINTDGSLDSVSASKIIAGKEPELTNLLLQKLAVNAAAANVGKPTKQSKTSKTRSSDRDKSKEKKKKPEEKEERKSKKERDREVEREKRRLSKASVILSETGEKEAKSRSKSKERRVRDSKIKKSIRHNDTPIIETPLTRDESTPRRESSGGTSKGDDSGIAEESELHDTARQSRRLSASSTRDVMFVEQPSPSYDIVQEPAPPSPLNEDTTSELKRPTTASGRPQTAMGRPGTAAARPAPPKVKKTKLADIDPVAVNQQPISFEKSTVIVDGEPLKEDEGFLVDEEDTPEAITTSDGTNIKDLTTDSQDHGALINRIIENTRDLEKDGLDVEDMEFDLHEYKKIRLEVEGVQKSLQNSAQTVQPLSRTLEFISEDLTFLIKEVEINRRTATETKQQAVALKSNKNEGVGSYYAQLRNMDDELKDVRSQISKFMAQIIENEKRLNELMINN</sequence>
<evidence type="ECO:0000313" key="13">
    <source>
        <dbReference type="Proteomes" id="UP000095284"/>
    </source>
</evidence>
<feature type="compositionally biased region" description="Basic and acidic residues" evidence="9">
    <location>
        <begin position="112"/>
        <end position="146"/>
    </location>
</feature>
<keyword evidence="5" id="KW-0175">Coiled coil</keyword>
<name>A0A1I7S349_BURXY</name>
<evidence type="ECO:0000256" key="5">
    <source>
        <dbReference type="ARBA" id="ARBA00023054"/>
    </source>
</evidence>
<comment type="subcellular location">
    <subcellularLocation>
        <location evidence="2">Cytoplasm</location>
        <location evidence="2">Cytoskeleton</location>
        <location evidence="2">Cilium axoneme</location>
    </subcellularLocation>
    <subcellularLocation>
        <location evidence="1">Cytoplasm</location>
        <location evidence="1">Cytoskeleton</location>
        <location evidence="1">Cilium basal body</location>
    </subcellularLocation>
</comment>
<organism evidence="13 15">
    <name type="scientific">Bursaphelenchus xylophilus</name>
    <name type="common">Pinewood nematode worm</name>
    <name type="synonym">Aphelenchoides xylophilus</name>
    <dbReference type="NCBI Taxonomy" id="6326"/>
    <lineage>
        <taxon>Eukaryota</taxon>
        <taxon>Metazoa</taxon>
        <taxon>Ecdysozoa</taxon>
        <taxon>Nematoda</taxon>
        <taxon>Chromadorea</taxon>
        <taxon>Rhabditida</taxon>
        <taxon>Tylenchina</taxon>
        <taxon>Tylenchomorpha</taxon>
        <taxon>Aphelenchoidea</taxon>
        <taxon>Aphelenchoididae</taxon>
        <taxon>Bursaphelenchus</taxon>
    </lineage>
</organism>
<evidence type="ECO:0000259" key="10">
    <source>
        <dbReference type="Pfam" id="PF10243"/>
    </source>
</evidence>
<evidence type="ECO:0000313" key="15">
    <source>
        <dbReference type="WBParaSite" id="BXY_0742900.1"/>
    </source>
</evidence>
<dbReference type="Pfam" id="PF10243">
    <property type="entry name" value="MIP-T3"/>
    <property type="match status" value="1"/>
</dbReference>
<feature type="domain" description="TRAF3-interacting protein 1 C-terminal" evidence="11">
    <location>
        <begin position="365"/>
        <end position="507"/>
    </location>
</feature>
<evidence type="ECO:0000256" key="1">
    <source>
        <dbReference type="ARBA" id="ARBA00004120"/>
    </source>
</evidence>
<evidence type="ECO:0000256" key="8">
    <source>
        <dbReference type="ARBA" id="ARBA00043971"/>
    </source>
</evidence>
<dbReference type="GO" id="GO:0042073">
    <property type="term" value="P:intraciliary transport"/>
    <property type="evidence" value="ECO:0007669"/>
    <property type="project" value="TreeGrafter"/>
</dbReference>
<evidence type="ECO:0000256" key="9">
    <source>
        <dbReference type="SAM" id="MobiDB-lite"/>
    </source>
</evidence>
<dbReference type="Pfam" id="PF17749">
    <property type="entry name" value="MIP-T3_C"/>
    <property type="match status" value="1"/>
</dbReference>
<feature type="region of interest" description="Disordered" evidence="9">
    <location>
        <begin position="98"/>
        <end position="304"/>
    </location>
</feature>
<dbReference type="GO" id="GO:0060271">
    <property type="term" value="P:cilium assembly"/>
    <property type="evidence" value="ECO:0007669"/>
    <property type="project" value="TreeGrafter"/>
</dbReference>
<evidence type="ECO:0000256" key="7">
    <source>
        <dbReference type="ARBA" id="ARBA00023273"/>
    </source>
</evidence>
<dbReference type="PANTHER" id="PTHR31363">
    <property type="entry name" value="TRAF3-INTERACTING PROTEIN 1"/>
    <property type="match status" value="1"/>
</dbReference>
<accession>A0A1I7S349</accession>
<dbReference type="Proteomes" id="UP000659654">
    <property type="component" value="Unassembled WGS sequence"/>
</dbReference>
<dbReference type="InterPro" id="IPR018799">
    <property type="entry name" value="TRAF3IP1"/>
</dbReference>
<dbReference type="EMBL" id="CAJFCV020000004">
    <property type="protein sequence ID" value="CAG9116095.1"/>
    <property type="molecule type" value="Genomic_DNA"/>
</dbReference>
<keyword evidence="14" id="KW-1185">Reference proteome</keyword>
<dbReference type="GO" id="GO:0008017">
    <property type="term" value="F:microtubule binding"/>
    <property type="evidence" value="ECO:0007669"/>
    <property type="project" value="InterPro"/>
</dbReference>
<dbReference type="OrthoDB" id="10258914at2759"/>
<dbReference type="AlphaFoldDB" id="A0A1I7S349"/>
<evidence type="ECO:0000313" key="14">
    <source>
        <dbReference type="Proteomes" id="UP000659654"/>
    </source>
</evidence>
<dbReference type="InterPro" id="IPR041476">
    <property type="entry name" value="TRAF3IP1_C"/>
</dbReference>
<feature type="compositionally biased region" description="Basic and acidic residues" evidence="9">
    <location>
        <begin position="174"/>
        <end position="188"/>
    </location>
</feature>
<proteinExistence type="inferred from homology"/>
<reference evidence="15" key="1">
    <citation type="submission" date="2016-11" db="UniProtKB">
        <authorList>
            <consortium name="WormBaseParasite"/>
        </authorList>
    </citation>
    <scope>IDENTIFICATION</scope>
</reference>
<dbReference type="Proteomes" id="UP000095284">
    <property type="component" value="Unplaced"/>
</dbReference>
<evidence type="ECO:0000313" key="12">
    <source>
        <dbReference type="EMBL" id="CAD5226694.1"/>
    </source>
</evidence>
<feature type="compositionally biased region" description="Low complexity" evidence="9">
    <location>
        <begin position="285"/>
        <end position="296"/>
    </location>
</feature>
<evidence type="ECO:0000256" key="2">
    <source>
        <dbReference type="ARBA" id="ARBA00004430"/>
    </source>
</evidence>
<evidence type="ECO:0000256" key="6">
    <source>
        <dbReference type="ARBA" id="ARBA00023212"/>
    </source>
</evidence>